<gene>
    <name evidence="1" type="ORF">D9619_012529</name>
</gene>
<name>A0A8H5B733_9AGAR</name>
<dbReference type="InterPro" id="IPR032675">
    <property type="entry name" value="LRR_dom_sf"/>
</dbReference>
<dbReference type="EMBL" id="JAACJJ010000032">
    <property type="protein sequence ID" value="KAF5317777.1"/>
    <property type="molecule type" value="Genomic_DNA"/>
</dbReference>
<dbReference type="Gene3D" id="3.80.10.10">
    <property type="entry name" value="Ribonuclease Inhibitor"/>
    <property type="match status" value="1"/>
</dbReference>
<accession>A0A8H5B733</accession>
<organism evidence="1 2">
    <name type="scientific">Psilocybe cf. subviscida</name>
    <dbReference type="NCBI Taxonomy" id="2480587"/>
    <lineage>
        <taxon>Eukaryota</taxon>
        <taxon>Fungi</taxon>
        <taxon>Dikarya</taxon>
        <taxon>Basidiomycota</taxon>
        <taxon>Agaricomycotina</taxon>
        <taxon>Agaricomycetes</taxon>
        <taxon>Agaricomycetidae</taxon>
        <taxon>Agaricales</taxon>
        <taxon>Agaricineae</taxon>
        <taxon>Strophariaceae</taxon>
        <taxon>Psilocybe</taxon>
    </lineage>
</organism>
<evidence type="ECO:0000313" key="2">
    <source>
        <dbReference type="Proteomes" id="UP000567179"/>
    </source>
</evidence>
<comment type="caution">
    <text evidence="1">The sequence shown here is derived from an EMBL/GenBank/DDBJ whole genome shotgun (WGS) entry which is preliminary data.</text>
</comment>
<evidence type="ECO:0000313" key="1">
    <source>
        <dbReference type="EMBL" id="KAF5317777.1"/>
    </source>
</evidence>
<dbReference type="AlphaFoldDB" id="A0A8H5B733"/>
<dbReference type="Proteomes" id="UP000567179">
    <property type="component" value="Unassembled WGS sequence"/>
</dbReference>
<protein>
    <submittedName>
        <fullName evidence="1">Uncharacterized protein</fullName>
    </submittedName>
</protein>
<keyword evidence="2" id="KW-1185">Reference proteome</keyword>
<reference evidence="1 2" key="1">
    <citation type="journal article" date="2020" name="ISME J.">
        <title>Uncovering the hidden diversity of litter-decomposition mechanisms in mushroom-forming fungi.</title>
        <authorList>
            <person name="Floudas D."/>
            <person name="Bentzer J."/>
            <person name="Ahren D."/>
            <person name="Johansson T."/>
            <person name="Persson P."/>
            <person name="Tunlid A."/>
        </authorList>
    </citation>
    <scope>NUCLEOTIDE SEQUENCE [LARGE SCALE GENOMIC DNA]</scope>
    <source>
        <strain evidence="1 2">CBS 101986</strain>
    </source>
</reference>
<proteinExistence type="predicted"/>
<sequence>MDSGPFDLSSSLQLCPSGRGQFPQEIFGELVEYFTEECHRKDLLNLSLASRSLRTEAQRVLFRSLGCPSSESLSERANPITTHCLFLLAIINSPTRLGPLVRTYTSAFLAFAPTDADEHDEESLPQSSDDIVIAGCRLWNITLRALPLLTQLKDLTLFLETHRRKESESPVYHCTSILQRCNFALHSFSWYGPQSIMDGVDDLPEFLSRQPNLRSLNLSRGTNAITYTLHPALMSQFTFSPGVLPLLQRVSGPCSLLQALLSERRQIEAIACTTLEHPQKSGLDDGAKTALRGVRYLSWPNTGTLPDISPSLSSVEALYLKQIPLHWHRNMAALTHLKSLHVLILSFPLPNYRHPEIPNVQHNALRANTIPIMAKQAFDACSPTLQSVYFILSAATYMVFTLDDSGQVQRQVKQDFSEIVRLFRPWTPPGLSFQTIKDYL</sequence>